<feature type="region of interest" description="Disordered" evidence="1">
    <location>
        <begin position="37"/>
        <end position="63"/>
    </location>
</feature>
<keyword evidence="2" id="KW-0472">Membrane</keyword>
<dbReference type="WBParaSite" id="HPBE_0000449701-mRNA-1">
    <property type="protein sequence ID" value="HPBE_0000449701-mRNA-1"/>
    <property type="gene ID" value="HPBE_0000449701"/>
</dbReference>
<evidence type="ECO:0000313" key="4">
    <source>
        <dbReference type="Proteomes" id="UP000050761"/>
    </source>
</evidence>
<gene>
    <name evidence="3" type="ORF">HPBE_LOCUS4498</name>
</gene>
<evidence type="ECO:0000256" key="2">
    <source>
        <dbReference type="SAM" id="Phobius"/>
    </source>
</evidence>
<organism evidence="4 5">
    <name type="scientific">Heligmosomoides polygyrus</name>
    <name type="common">Parasitic roundworm</name>
    <dbReference type="NCBI Taxonomy" id="6339"/>
    <lineage>
        <taxon>Eukaryota</taxon>
        <taxon>Metazoa</taxon>
        <taxon>Ecdysozoa</taxon>
        <taxon>Nematoda</taxon>
        <taxon>Chromadorea</taxon>
        <taxon>Rhabditida</taxon>
        <taxon>Rhabditina</taxon>
        <taxon>Rhabditomorpha</taxon>
        <taxon>Strongyloidea</taxon>
        <taxon>Heligmosomidae</taxon>
        <taxon>Heligmosomoides</taxon>
    </lineage>
</organism>
<reference evidence="5" key="2">
    <citation type="submission" date="2019-09" db="UniProtKB">
        <authorList>
            <consortium name="WormBaseParasite"/>
        </authorList>
    </citation>
    <scope>IDENTIFICATION</scope>
</reference>
<keyword evidence="2" id="KW-1133">Transmembrane helix</keyword>
<keyword evidence="2" id="KW-0812">Transmembrane</keyword>
<name>A0A183FDW9_HELPZ</name>
<evidence type="ECO:0000256" key="1">
    <source>
        <dbReference type="SAM" id="MobiDB-lite"/>
    </source>
</evidence>
<feature type="transmembrane region" description="Helical" evidence="2">
    <location>
        <begin position="74"/>
        <end position="98"/>
    </location>
</feature>
<dbReference type="EMBL" id="UZAH01025322">
    <property type="protein sequence ID" value="VDO61450.1"/>
    <property type="molecule type" value="Genomic_DNA"/>
</dbReference>
<proteinExistence type="predicted"/>
<sequence>MLRGDVVIKKIHSWNEASQSSDYGAYDVDEVRDDDAEEEVDSLVHQENEHSASVNTSTELPRSVTERKDRETLVLIYSLLFAVSIFTLMCILICFVWCRKSNPSPVSKPLY</sequence>
<protein>
    <submittedName>
        <fullName evidence="5">Syndecan domain-containing protein</fullName>
    </submittedName>
</protein>
<dbReference type="OrthoDB" id="5865228at2759"/>
<keyword evidence="4" id="KW-1185">Reference proteome</keyword>
<accession>A0A183FDW9</accession>
<feature type="compositionally biased region" description="Polar residues" evidence="1">
    <location>
        <begin position="51"/>
        <end position="60"/>
    </location>
</feature>
<dbReference type="AlphaFoldDB" id="A0A183FDW9"/>
<evidence type="ECO:0000313" key="3">
    <source>
        <dbReference type="EMBL" id="VDO61450.1"/>
    </source>
</evidence>
<evidence type="ECO:0000313" key="5">
    <source>
        <dbReference type="WBParaSite" id="HPBE_0000449701-mRNA-1"/>
    </source>
</evidence>
<dbReference type="Proteomes" id="UP000050761">
    <property type="component" value="Unassembled WGS sequence"/>
</dbReference>
<reference evidence="3 4" key="1">
    <citation type="submission" date="2018-11" db="EMBL/GenBank/DDBJ databases">
        <authorList>
            <consortium name="Pathogen Informatics"/>
        </authorList>
    </citation>
    <scope>NUCLEOTIDE SEQUENCE [LARGE SCALE GENOMIC DNA]</scope>
</reference>
<accession>A0A3P7WK87</accession>